<keyword evidence="1" id="KW-0496">Mitochondrion</keyword>
<organism evidence="1">
    <name type="scientific">Picea glauca</name>
    <name type="common">White spruce</name>
    <name type="synonym">Pinus glauca</name>
    <dbReference type="NCBI Taxonomy" id="3330"/>
    <lineage>
        <taxon>Eukaryota</taxon>
        <taxon>Viridiplantae</taxon>
        <taxon>Streptophyta</taxon>
        <taxon>Embryophyta</taxon>
        <taxon>Tracheophyta</taxon>
        <taxon>Spermatophyta</taxon>
        <taxon>Pinopsida</taxon>
        <taxon>Pinidae</taxon>
        <taxon>Conifers I</taxon>
        <taxon>Pinales</taxon>
        <taxon>Pinaceae</taxon>
        <taxon>Picea</taxon>
    </lineage>
</organism>
<proteinExistence type="predicted"/>
<gene>
    <name evidence="1" type="ORF">ABT39_MTgene4794</name>
</gene>
<protein>
    <submittedName>
        <fullName evidence="1">Uncharacterized protein</fullName>
    </submittedName>
</protein>
<dbReference type="EMBL" id="LKAM01000006">
    <property type="protein sequence ID" value="KUM47800.1"/>
    <property type="molecule type" value="Genomic_DNA"/>
</dbReference>
<name>A0A101LYQ5_PICGL</name>
<reference evidence="1" key="1">
    <citation type="journal article" date="2015" name="Genome Biol. Evol.">
        <title>Organellar Genomes of White Spruce (Picea glauca): Assembly and Annotation.</title>
        <authorList>
            <person name="Jackman S.D."/>
            <person name="Warren R.L."/>
            <person name="Gibb E.A."/>
            <person name="Vandervalk B.P."/>
            <person name="Mohamadi H."/>
            <person name="Chu J."/>
            <person name="Raymond A."/>
            <person name="Pleasance S."/>
            <person name="Coope R."/>
            <person name="Wildung M.R."/>
            <person name="Ritland C.E."/>
            <person name="Bousquet J."/>
            <person name="Jones S.J."/>
            <person name="Bohlmann J."/>
            <person name="Birol I."/>
        </authorList>
    </citation>
    <scope>NUCLEOTIDE SEQUENCE [LARGE SCALE GENOMIC DNA]</scope>
    <source>
        <tissue evidence="1">Flushing bud</tissue>
    </source>
</reference>
<comment type="caution">
    <text evidence="1">The sequence shown here is derived from an EMBL/GenBank/DDBJ whole genome shotgun (WGS) entry which is preliminary data.</text>
</comment>
<accession>A0A101LYQ5</accession>
<dbReference type="AlphaFoldDB" id="A0A101LYQ5"/>
<evidence type="ECO:0000313" key="1">
    <source>
        <dbReference type="EMBL" id="KUM47800.1"/>
    </source>
</evidence>
<geneLocation type="mitochondrion" evidence="1"/>
<sequence>MIITSFVRNMRTCLCLLSEVLLRICYSGGRVIFTCWLGKRLRLWLIV</sequence>